<accession>A0ACA9RGY3</accession>
<reference evidence="1" key="1">
    <citation type="submission" date="2021-06" db="EMBL/GenBank/DDBJ databases">
        <authorList>
            <person name="Kallberg Y."/>
            <person name="Tangrot J."/>
            <person name="Rosling A."/>
        </authorList>
    </citation>
    <scope>NUCLEOTIDE SEQUENCE</scope>
    <source>
        <strain evidence="1">MA461A</strain>
    </source>
</reference>
<protein>
    <submittedName>
        <fullName evidence="1">27581_t:CDS:1</fullName>
    </submittedName>
</protein>
<evidence type="ECO:0000313" key="1">
    <source>
        <dbReference type="EMBL" id="CAG8791398.1"/>
    </source>
</evidence>
<keyword evidence="2" id="KW-1185">Reference proteome</keyword>
<evidence type="ECO:0000313" key="2">
    <source>
        <dbReference type="Proteomes" id="UP000789920"/>
    </source>
</evidence>
<name>A0ACA9RGY3_9GLOM</name>
<proteinExistence type="predicted"/>
<organism evidence="1 2">
    <name type="scientific">Racocetra persica</name>
    <dbReference type="NCBI Taxonomy" id="160502"/>
    <lineage>
        <taxon>Eukaryota</taxon>
        <taxon>Fungi</taxon>
        <taxon>Fungi incertae sedis</taxon>
        <taxon>Mucoromycota</taxon>
        <taxon>Glomeromycotina</taxon>
        <taxon>Glomeromycetes</taxon>
        <taxon>Diversisporales</taxon>
        <taxon>Gigasporaceae</taxon>
        <taxon>Racocetra</taxon>
    </lineage>
</organism>
<comment type="caution">
    <text evidence="1">The sequence shown here is derived from an EMBL/GenBank/DDBJ whole genome shotgun (WGS) entry which is preliminary data.</text>
</comment>
<dbReference type="Proteomes" id="UP000789920">
    <property type="component" value="Unassembled WGS sequence"/>
</dbReference>
<gene>
    <name evidence="1" type="ORF">RPERSI_LOCUS19222</name>
</gene>
<dbReference type="EMBL" id="CAJVQC010052293">
    <property type="protein sequence ID" value="CAG8791398.1"/>
    <property type="molecule type" value="Genomic_DNA"/>
</dbReference>
<sequence length="50" mass="5076">MSTDVSTTGVEVGNLEHKPIEPKPVEKKGTTSGVKSFLAGGFGGMSAVLV</sequence>
<feature type="non-terminal residue" evidence="1">
    <location>
        <position position="50"/>
    </location>
</feature>